<dbReference type="Proteomes" id="UP000189286">
    <property type="component" value="Unassembled WGS sequence"/>
</dbReference>
<dbReference type="GO" id="GO:0000166">
    <property type="term" value="F:nucleotide binding"/>
    <property type="evidence" value="ECO:0007669"/>
    <property type="project" value="InterPro"/>
</dbReference>
<dbReference type="Gene3D" id="3.40.50.720">
    <property type="entry name" value="NAD(P)-binding Rossmann-like Domain"/>
    <property type="match status" value="1"/>
</dbReference>
<evidence type="ECO:0000259" key="1">
    <source>
        <dbReference type="Pfam" id="PF01408"/>
    </source>
</evidence>
<protein>
    <submittedName>
        <fullName evidence="3">Virulence factor MviM</fullName>
    </submittedName>
</protein>
<evidence type="ECO:0000313" key="4">
    <source>
        <dbReference type="Proteomes" id="UP000189286"/>
    </source>
</evidence>
<dbReference type="PANTHER" id="PTHR43708:SF4">
    <property type="entry name" value="OXIDOREDUCTASE YCEM-RELATED"/>
    <property type="match status" value="1"/>
</dbReference>
<dbReference type="InterPro" id="IPR048477">
    <property type="entry name" value="YceM-like_C"/>
</dbReference>
<dbReference type="InterPro" id="IPR051317">
    <property type="entry name" value="Gfo/Idh/MocA_oxidoreduct"/>
</dbReference>
<gene>
    <name evidence="3" type="ORF">BSK71_08765</name>
</gene>
<organism evidence="3 4">
    <name type="scientific">Pectobacterium actinidiae</name>
    <dbReference type="NCBI Taxonomy" id="1507808"/>
    <lineage>
        <taxon>Bacteria</taxon>
        <taxon>Pseudomonadati</taxon>
        <taxon>Pseudomonadota</taxon>
        <taxon>Gammaproteobacteria</taxon>
        <taxon>Enterobacterales</taxon>
        <taxon>Pectobacteriaceae</taxon>
        <taxon>Pectobacterium</taxon>
    </lineage>
</organism>
<evidence type="ECO:0000313" key="3">
    <source>
        <dbReference type="EMBL" id="ONK07749.1"/>
    </source>
</evidence>
<dbReference type="PANTHER" id="PTHR43708">
    <property type="entry name" value="CONSERVED EXPRESSED OXIDOREDUCTASE (EUROFUNG)"/>
    <property type="match status" value="1"/>
</dbReference>
<comment type="caution">
    <text evidence="3">The sequence shown here is derived from an EMBL/GenBank/DDBJ whole genome shotgun (WGS) entry which is preliminary data.</text>
</comment>
<dbReference type="Pfam" id="PF01408">
    <property type="entry name" value="GFO_IDH_MocA"/>
    <property type="match status" value="1"/>
</dbReference>
<feature type="domain" description="YceM-like C-terminal" evidence="2">
    <location>
        <begin position="154"/>
        <end position="272"/>
    </location>
</feature>
<dbReference type="AlphaFoldDB" id="A0A1V2R5M7"/>
<dbReference type="Gene3D" id="3.30.360.10">
    <property type="entry name" value="Dihydrodipicolinate Reductase, domain 2"/>
    <property type="match status" value="1"/>
</dbReference>
<dbReference type="RefSeq" id="WP_039358055.1">
    <property type="nucleotide sequence ID" value="NZ_JRMH01000001.1"/>
</dbReference>
<dbReference type="SUPFAM" id="SSF51735">
    <property type="entry name" value="NAD(P)-binding Rossmann-fold domains"/>
    <property type="match status" value="1"/>
</dbReference>
<proteinExistence type="predicted"/>
<accession>A0A1V2R5M7</accession>
<dbReference type="InterPro" id="IPR036291">
    <property type="entry name" value="NAD(P)-bd_dom_sf"/>
</dbReference>
<reference evidence="4" key="1">
    <citation type="submission" date="2016-11" db="EMBL/GenBank/DDBJ databases">
        <authorList>
            <person name="Panda P."/>
            <person name="Visnovsky S."/>
            <person name="Pitman A."/>
        </authorList>
    </citation>
    <scope>NUCLEOTIDE SEQUENCE [LARGE SCALE GENOMIC DNA]</scope>
    <source>
        <strain evidence="4">ICMP 9972</strain>
    </source>
</reference>
<dbReference type="InterPro" id="IPR000683">
    <property type="entry name" value="Gfo/Idh/MocA-like_OxRdtase_N"/>
</dbReference>
<feature type="domain" description="Gfo/Idh/MocA-like oxidoreductase N-terminal" evidence="1">
    <location>
        <begin position="32"/>
        <end position="148"/>
    </location>
</feature>
<evidence type="ECO:0000259" key="2">
    <source>
        <dbReference type="Pfam" id="PF21378"/>
    </source>
</evidence>
<sequence length="331" mass="36958">MRPQFTPVERVAEHSISENSISEQSVSTRRPRLGIVGLGSIAQKAYLPILSQAERWELVGAFSPDRQKTQRICQHYRMTSFSALDALAAQCDAVFVHSSTASHFSVVSQLLNAGVDVYVDKPLAETLEQAEALVELAEQQQKILMVGFNRRFAPCYQQLKQRLDQPASLRMDKHRINGVGPRDVRFTLLDDYLHVVDTALWLAGGDAQLIDGVLHANAAGQLLYAEHHFQSGGCQVTTSMHRQAGSQREWVQAVTHGGLYQVDEMCEWREDREGITIRPAVPSWQTTLEQRGFVGAVQHFITAVEQRKPAETSGNQALLSQRMIEKLLGKS</sequence>
<dbReference type="EMBL" id="MPUJ01000004">
    <property type="protein sequence ID" value="ONK07749.1"/>
    <property type="molecule type" value="Genomic_DNA"/>
</dbReference>
<dbReference type="Pfam" id="PF21378">
    <property type="entry name" value="YceM-like_C"/>
    <property type="match status" value="1"/>
</dbReference>
<dbReference type="SUPFAM" id="SSF55347">
    <property type="entry name" value="Glyceraldehyde-3-phosphate dehydrogenase-like, C-terminal domain"/>
    <property type="match status" value="1"/>
</dbReference>
<name>A0A1V2R5M7_9GAMM</name>